<dbReference type="InterPro" id="IPR008918">
    <property type="entry name" value="HhH2"/>
</dbReference>
<dbReference type="InterPro" id="IPR002421">
    <property type="entry name" value="5-3_exonuclease"/>
</dbReference>
<evidence type="ECO:0000313" key="10">
    <source>
        <dbReference type="Proteomes" id="UP000635606"/>
    </source>
</evidence>
<evidence type="ECO:0000256" key="1">
    <source>
        <dbReference type="ARBA" id="ARBA00022722"/>
    </source>
</evidence>
<evidence type="ECO:0000256" key="3">
    <source>
        <dbReference type="ARBA" id="ARBA00022839"/>
    </source>
</evidence>
<dbReference type="GO" id="GO:0003677">
    <property type="term" value="F:DNA binding"/>
    <property type="evidence" value="ECO:0007669"/>
    <property type="project" value="UniProtKB-KW"/>
</dbReference>
<evidence type="ECO:0000256" key="7">
    <source>
        <dbReference type="SAM" id="MobiDB-lite"/>
    </source>
</evidence>
<dbReference type="AlphaFoldDB" id="A0A8J4A6I7"/>
<evidence type="ECO:0000313" key="9">
    <source>
        <dbReference type="EMBL" id="GIJ74775.1"/>
    </source>
</evidence>
<dbReference type="PANTHER" id="PTHR42646:SF2">
    <property type="entry name" value="5'-3' EXONUCLEASE FAMILY PROTEIN"/>
    <property type="match status" value="1"/>
</dbReference>
<dbReference type="InterPro" id="IPR036279">
    <property type="entry name" value="5-3_exonuclease_C_sf"/>
</dbReference>
<evidence type="ECO:0000256" key="5">
    <source>
        <dbReference type="ARBA" id="ARBA00049957"/>
    </source>
</evidence>
<dbReference type="Pfam" id="PF01367">
    <property type="entry name" value="5_3_exonuc"/>
    <property type="match status" value="1"/>
</dbReference>
<evidence type="ECO:0000259" key="8">
    <source>
        <dbReference type="SMART" id="SM00475"/>
    </source>
</evidence>
<keyword evidence="4" id="KW-0238">DNA-binding</keyword>
<keyword evidence="2" id="KW-0378">Hydrolase</keyword>
<evidence type="ECO:0000256" key="6">
    <source>
        <dbReference type="ARBA" id="ARBA00050026"/>
    </source>
</evidence>
<dbReference type="Gene3D" id="1.10.150.20">
    <property type="entry name" value="5' to 3' exonuclease, C-terminal subdomain"/>
    <property type="match status" value="1"/>
</dbReference>
<organism evidence="9 10">
    <name type="scientific">Virgisporangium ochraceum</name>
    <dbReference type="NCBI Taxonomy" id="65505"/>
    <lineage>
        <taxon>Bacteria</taxon>
        <taxon>Bacillati</taxon>
        <taxon>Actinomycetota</taxon>
        <taxon>Actinomycetes</taxon>
        <taxon>Micromonosporales</taxon>
        <taxon>Micromonosporaceae</taxon>
        <taxon>Virgisporangium</taxon>
    </lineage>
</organism>
<dbReference type="InterPro" id="IPR038969">
    <property type="entry name" value="FEN"/>
</dbReference>
<dbReference type="CDD" id="cd09898">
    <property type="entry name" value="H3TH_53EXO"/>
    <property type="match status" value="1"/>
</dbReference>
<dbReference type="EMBL" id="BOPH01000143">
    <property type="protein sequence ID" value="GIJ74775.1"/>
    <property type="molecule type" value="Genomic_DNA"/>
</dbReference>
<keyword evidence="1" id="KW-0540">Nuclease</keyword>
<keyword evidence="3" id="KW-0269">Exonuclease</keyword>
<dbReference type="SUPFAM" id="SSF47807">
    <property type="entry name" value="5' to 3' exonuclease, C-terminal subdomain"/>
    <property type="match status" value="1"/>
</dbReference>
<dbReference type="Proteomes" id="UP000635606">
    <property type="component" value="Unassembled WGS sequence"/>
</dbReference>
<dbReference type="CDD" id="cd09859">
    <property type="entry name" value="PIN_53EXO"/>
    <property type="match status" value="1"/>
</dbReference>
<accession>A0A8J4A6I7</accession>
<dbReference type="SUPFAM" id="SSF88723">
    <property type="entry name" value="PIN domain-like"/>
    <property type="match status" value="1"/>
</dbReference>
<dbReference type="SMART" id="SM00475">
    <property type="entry name" value="53EXOc"/>
    <property type="match status" value="1"/>
</dbReference>
<comment type="function">
    <text evidence="5">5'-3' exonuclease acting preferentially on double-stranded DNA.</text>
</comment>
<dbReference type="GO" id="GO:0033567">
    <property type="term" value="P:DNA replication, Okazaki fragment processing"/>
    <property type="evidence" value="ECO:0007669"/>
    <property type="project" value="InterPro"/>
</dbReference>
<protein>
    <recommendedName>
        <fullName evidence="6">5'-3' exonuclease</fullName>
    </recommendedName>
</protein>
<dbReference type="GO" id="GO:0017108">
    <property type="term" value="F:5'-flap endonuclease activity"/>
    <property type="evidence" value="ECO:0007669"/>
    <property type="project" value="InterPro"/>
</dbReference>
<name>A0A8J4A6I7_9ACTN</name>
<dbReference type="Gene3D" id="3.40.50.1010">
    <property type="entry name" value="5'-nuclease"/>
    <property type="match status" value="1"/>
</dbReference>
<dbReference type="InterPro" id="IPR029060">
    <property type="entry name" value="PIN-like_dom_sf"/>
</dbReference>
<comment type="caution">
    <text evidence="9">The sequence shown here is derived from an EMBL/GenBank/DDBJ whole genome shotgun (WGS) entry which is preliminary data.</text>
</comment>
<dbReference type="GO" id="GO:0008409">
    <property type="term" value="F:5'-3' exonuclease activity"/>
    <property type="evidence" value="ECO:0007669"/>
    <property type="project" value="InterPro"/>
</dbReference>
<proteinExistence type="predicted"/>
<keyword evidence="10" id="KW-1185">Reference proteome</keyword>
<dbReference type="PANTHER" id="PTHR42646">
    <property type="entry name" value="FLAP ENDONUCLEASE XNI"/>
    <property type="match status" value="1"/>
</dbReference>
<sequence length="349" mass="36981">MSRVSAARHVYGGSVPLLVAFDGNSLMHRAYHAAATGRHVDDWGSPVWAIKGLVGYIARAAAQLRPDAVIVGFDCPDSSARKADYPGYKAHRPDKAADLTSQLLAAPDVLRAAAFQVVCPPGYEADDVLASSVALARASSWDCVVVTSDRDSFALVDATTSVLRVRNGGLENATLVTAVSMPEVAGVEAWQYPDLAALRGDPSDNLPGVRGFGSTTAARLLAAFGSVDAALKAVDEGRHDDLRAAVGEAAARSLAADGTREAVDRNRRLMRMRSDLPLPSLDEGRLPLDYLTMRRALARRGIILGPSLWALTGGSPPVPEEAVPFVRPREGARTPQSRRAPGEGQLALF</sequence>
<feature type="domain" description="5'-3' exonuclease" evidence="8">
    <location>
        <begin position="15"/>
        <end position="287"/>
    </location>
</feature>
<feature type="region of interest" description="Disordered" evidence="7">
    <location>
        <begin position="329"/>
        <end position="349"/>
    </location>
</feature>
<dbReference type="InterPro" id="IPR020046">
    <property type="entry name" value="5-3_exonucl_a-hlix_arch_N"/>
</dbReference>
<gene>
    <name evidence="9" type="ORF">Voc01_096920</name>
</gene>
<evidence type="ECO:0000256" key="4">
    <source>
        <dbReference type="ARBA" id="ARBA00023125"/>
    </source>
</evidence>
<dbReference type="InterPro" id="IPR020045">
    <property type="entry name" value="DNA_polI_H3TH"/>
</dbReference>
<dbReference type="SMART" id="SM00279">
    <property type="entry name" value="HhH2"/>
    <property type="match status" value="1"/>
</dbReference>
<dbReference type="Pfam" id="PF02739">
    <property type="entry name" value="5_3_exonuc_N"/>
    <property type="match status" value="1"/>
</dbReference>
<reference evidence="9" key="1">
    <citation type="submission" date="2021-01" db="EMBL/GenBank/DDBJ databases">
        <title>Whole genome shotgun sequence of Virgisporangium ochraceum NBRC 16418.</title>
        <authorList>
            <person name="Komaki H."/>
            <person name="Tamura T."/>
        </authorList>
    </citation>
    <scope>NUCLEOTIDE SEQUENCE</scope>
    <source>
        <strain evidence="9">NBRC 16418</strain>
    </source>
</reference>
<evidence type="ECO:0000256" key="2">
    <source>
        <dbReference type="ARBA" id="ARBA00022801"/>
    </source>
</evidence>